<gene>
    <name evidence="2" type="ORF">PPEP_a0360</name>
</gene>
<dbReference type="Gene3D" id="3.40.50.170">
    <property type="entry name" value="Formyl transferase, N-terminal domain"/>
    <property type="match status" value="1"/>
</dbReference>
<reference evidence="2 3" key="1">
    <citation type="submission" date="2015-06" db="EMBL/GenBank/DDBJ databases">
        <title>Genome sequence of Pseudoalteromonas peptidolytica.</title>
        <authorList>
            <person name="Xie B.-B."/>
            <person name="Rong J.-C."/>
            <person name="Qin Q.-L."/>
            <person name="Zhang Y.-Z."/>
        </authorList>
    </citation>
    <scope>NUCLEOTIDE SEQUENCE [LARGE SCALE GENOMIC DNA]</scope>
    <source>
        <strain evidence="2 3">F12-50-A1</strain>
    </source>
</reference>
<accession>A0A8I0MTD1</accession>
<dbReference type="RefSeq" id="WP_147390371.1">
    <property type="nucleotide sequence ID" value="NZ_AQHF01000020.1"/>
</dbReference>
<feature type="domain" description="Formyl transferase N-terminal" evidence="1">
    <location>
        <begin position="87"/>
        <end position="195"/>
    </location>
</feature>
<proteinExistence type="predicted"/>
<dbReference type="AlphaFoldDB" id="A0A8I0MTD1"/>
<dbReference type="Proteomes" id="UP000660708">
    <property type="component" value="Unassembled WGS sequence"/>
</dbReference>
<dbReference type="EMBL" id="AQHF01000020">
    <property type="protein sequence ID" value="MBE0345474.1"/>
    <property type="molecule type" value="Genomic_DNA"/>
</dbReference>
<dbReference type="InterPro" id="IPR036477">
    <property type="entry name" value="Formyl_transf_N_sf"/>
</dbReference>
<sequence>MSVVFITGNHPRHAFIARCLAETGKLKKLIIEQREGHIPEPPADLEPELKDLFRQHFTQRSEVELEFFGPAHWPDIEIITTDVEGLNGAEVQEHIRASNPDLLLTYGCHMLNRSTLACASGEKWNIHGGLSPWYRGAITHFWPSYMLEPQKTGMTVHELTQQLDAGDVVHQCVAPMVRGDGVHHVAARAVHKLGKELPDLLQLLYQQGADKITKVAHTTTGKLWLGSQWRPEHLRVIYQFYENRVVDYYLDGKLGKSEPKLHRQF</sequence>
<dbReference type="InterPro" id="IPR002376">
    <property type="entry name" value="Formyl_transf_N"/>
</dbReference>
<comment type="caution">
    <text evidence="2">The sequence shown here is derived from an EMBL/GenBank/DDBJ whole genome shotgun (WGS) entry which is preliminary data.</text>
</comment>
<evidence type="ECO:0000259" key="1">
    <source>
        <dbReference type="Pfam" id="PF00551"/>
    </source>
</evidence>
<evidence type="ECO:0000313" key="2">
    <source>
        <dbReference type="EMBL" id="MBE0345474.1"/>
    </source>
</evidence>
<keyword evidence="3" id="KW-1185">Reference proteome</keyword>
<name>A0A8I0MTD1_9GAMM</name>
<protein>
    <recommendedName>
        <fullName evidence="1">Formyl transferase N-terminal domain-containing protein</fullName>
    </recommendedName>
</protein>
<dbReference type="Pfam" id="PF00551">
    <property type="entry name" value="Formyl_trans_N"/>
    <property type="match status" value="1"/>
</dbReference>
<dbReference type="SUPFAM" id="SSF53328">
    <property type="entry name" value="Formyltransferase"/>
    <property type="match status" value="1"/>
</dbReference>
<evidence type="ECO:0000313" key="3">
    <source>
        <dbReference type="Proteomes" id="UP000660708"/>
    </source>
</evidence>
<organism evidence="2 3">
    <name type="scientific">Pseudoalteromonas peptidolytica F12-50-A1</name>
    <dbReference type="NCBI Taxonomy" id="1315280"/>
    <lineage>
        <taxon>Bacteria</taxon>
        <taxon>Pseudomonadati</taxon>
        <taxon>Pseudomonadota</taxon>
        <taxon>Gammaproteobacteria</taxon>
        <taxon>Alteromonadales</taxon>
        <taxon>Pseudoalteromonadaceae</taxon>
        <taxon>Pseudoalteromonas</taxon>
    </lineage>
</organism>